<comment type="caution">
    <text evidence="1">The sequence shown here is derived from an EMBL/GenBank/DDBJ whole genome shotgun (WGS) entry which is preliminary data.</text>
</comment>
<dbReference type="RefSeq" id="WP_164438432.1">
    <property type="nucleotide sequence ID" value="NZ_JAAGMD010000431.1"/>
</dbReference>
<gene>
    <name evidence="1" type="ORF">G3I53_14960</name>
</gene>
<evidence type="ECO:0000313" key="1">
    <source>
        <dbReference type="EMBL" id="NEA87305.1"/>
    </source>
</evidence>
<protein>
    <submittedName>
        <fullName evidence="1">Uncharacterized protein</fullName>
    </submittedName>
</protein>
<organism evidence="1">
    <name type="scientific">Streptomyces sp. SID14436</name>
    <dbReference type="NCBI Taxonomy" id="2706070"/>
    <lineage>
        <taxon>Bacteria</taxon>
        <taxon>Bacillati</taxon>
        <taxon>Actinomycetota</taxon>
        <taxon>Actinomycetes</taxon>
        <taxon>Kitasatosporales</taxon>
        <taxon>Streptomycetaceae</taxon>
        <taxon>Streptomyces</taxon>
    </lineage>
</organism>
<accession>A0A6G3QVD0</accession>
<name>A0A6G3QVD0_9ACTN</name>
<proteinExistence type="predicted"/>
<sequence>MIDVPRTLAPAAGVATRYSLVPPRGGNPLWSTAVALAPVAGADGAEVPLSALVAGANGHSRAD</sequence>
<dbReference type="AlphaFoldDB" id="A0A6G3QVD0"/>
<reference evidence="1" key="1">
    <citation type="submission" date="2020-01" db="EMBL/GenBank/DDBJ databases">
        <title>Insect and environment-associated Actinomycetes.</title>
        <authorList>
            <person name="Currrie C."/>
            <person name="Chevrette M."/>
            <person name="Carlson C."/>
            <person name="Stubbendieck R."/>
            <person name="Wendt-Pienkowski E."/>
        </authorList>
    </citation>
    <scope>NUCLEOTIDE SEQUENCE</scope>
    <source>
        <strain evidence="1">SID14436</strain>
    </source>
</reference>
<feature type="non-terminal residue" evidence="1">
    <location>
        <position position="63"/>
    </location>
</feature>
<dbReference type="EMBL" id="JAAGMD010000431">
    <property type="protein sequence ID" value="NEA87305.1"/>
    <property type="molecule type" value="Genomic_DNA"/>
</dbReference>